<dbReference type="AlphaFoldDB" id="A0A6J6NG37"/>
<dbReference type="InterPro" id="IPR051207">
    <property type="entry name" value="ComplexI_NDUFA9_subunit"/>
</dbReference>
<proteinExistence type="predicted"/>
<dbReference type="InterPro" id="IPR036291">
    <property type="entry name" value="NAD(P)-bd_dom_sf"/>
</dbReference>
<evidence type="ECO:0000313" key="2">
    <source>
        <dbReference type="EMBL" id="CAB4685257.1"/>
    </source>
</evidence>
<dbReference type="Pfam" id="PF11066">
    <property type="entry name" value="DUF2867"/>
    <property type="match status" value="1"/>
</dbReference>
<accession>A0A6J6NG37</accession>
<dbReference type="PANTHER" id="PTHR12126">
    <property type="entry name" value="NADH-UBIQUINONE OXIDOREDUCTASE 39 KDA SUBUNIT-RELATED"/>
    <property type="match status" value="1"/>
</dbReference>
<dbReference type="Pfam" id="PF13460">
    <property type="entry name" value="NAD_binding_10"/>
    <property type="match status" value="1"/>
</dbReference>
<dbReference type="EMBL" id="CAEZXK010000011">
    <property type="protein sequence ID" value="CAB4685257.1"/>
    <property type="molecule type" value="Genomic_DNA"/>
</dbReference>
<organism evidence="2">
    <name type="scientific">freshwater metagenome</name>
    <dbReference type="NCBI Taxonomy" id="449393"/>
    <lineage>
        <taxon>unclassified sequences</taxon>
        <taxon>metagenomes</taxon>
        <taxon>ecological metagenomes</taxon>
    </lineage>
</organism>
<dbReference type="Gene3D" id="3.40.50.720">
    <property type="entry name" value="NAD(P)-binding Rossmann-like Domain"/>
    <property type="match status" value="1"/>
</dbReference>
<dbReference type="GO" id="GO:0044877">
    <property type="term" value="F:protein-containing complex binding"/>
    <property type="evidence" value="ECO:0007669"/>
    <property type="project" value="TreeGrafter"/>
</dbReference>
<sequence>MSEITEGLKTLKTRTGKPALVLVTGATGYIGGRLVTHLLDVGYRVRVFARQAERLRDYPWISKVEVVEGDANDVVALDKALKSVDVAYYMLHALNLMEDFVNEEKVLAEKFAAASVANKVKRIIYLGGIITAGQELSPHLASRALTGEILRKSGVPTIELRAGVVIGSGSASFEMLRNLTERLPVMTTPKWVLNKIQPIAIRDILRYLVGAAAIDKKITGAFDVAGPDLFTYAEMMQQYAEAAGLRRRIIIPIPVLTPRLSSGWVGLVTPVPFQLARRLVDSLKNDVIADNTEIRKLIPDPPSGLTSFKTAVQLALTRLKTSNVQTRWTDASVPYAPSDSLPTDPDWAGGSLYTDVRTVKTKDSAETVFARLEAIGGDHGYSTATWAWQLRGLMDRLVGGVGLRRGRRDPDHLVVGEALDFWRVEEIQRPKLLRLRAEMKMPGRAWLEWTVIPNEDAEGCTVVQRALYMPRGLWGHLYWAAVFPMHGLVFPSMAKNAAHGKR</sequence>
<evidence type="ECO:0000259" key="1">
    <source>
        <dbReference type="Pfam" id="PF13460"/>
    </source>
</evidence>
<dbReference type="SUPFAM" id="SSF51735">
    <property type="entry name" value="NAD(P)-binding Rossmann-fold domains"/>
    <property type="match status" value="1"/>
</dbReference>
<dbReference type="PANTHER" id="PTHR12126:SF11">
    <property type="entry name" value="NADH DEHYDROGENASE [UBIQUINONE] 1 ALPHA SUBCOMPLEX SUBUNIT 9, MITOCHONDRIAL"/>
    <property type="match status" value="1"/>
</dbReference>
<dbReference type="InterPro" id="IPR021295">
    <property type="entry name" value="DUF2867"/>
</dbReference>
<gene>
    <name evidence="2" type="ORF">UFOPK2370_00583</name>
</gene>
<name>A0A6J6NG37_9ZZZZ</name>
<reference evidence="2" key="1">
    <citation type="submission" date="2020-05" db="EMBL/GenBank/DDBJ databases">
        <authorList>
            <person name="Chiriac C."/>
            <person name="Salcher M."/>
            <person name="Ghai R."/>
            <person name="Kavagutti S V."/>
        </authorList>
    </citation>
    <scope>NUCLEOTIDE SEQUENCE</scope>
</reference>
<dbReference type="InterPro" id="IPR016040">
    <property type="entry name" value="NAD(P)-bd_dom"/>
</dbReference>
<feature type="domain" description="NAD(P)-binding" evidence="1">
    <location>
        <begin position="25"/>
        <end position="136"/>
    </location>
</feature>
<protein>
    <submittedName>
        <fullName evidence="2">Unannotated protein</fullName>
    </submittedName>
</protein>